<evidence type="ECO:0000256" key="9">
    <source>
        <dbReference type="PIRSR" id="PIRSR001589-2"/>
    </source>
</evidence>
<dbReference type="Pfam" id="PF13537">
    <property type="entry name" value="GATase_7"/>
    <property type="match status" value="1"/>
</dbReference>
<dbReference type="NCBIfam" id="TIGR01536">
    <property type="entry name" value="asn_synth_AEB"/>
    <property type="match status" value="1"/>
</dbReference>
<dbReference type="CDD" id="cd01991">
    <property type="entry name" value="Asn_synthase_B_C"/>
    <property type="match status" value="1"/>
</dbReference>
<evidence type="ECO:0000256" key="10">
    <source>
        <dbReference type="PIRSR" id="PIRSR001589-3"/>
    </source>
</evidence>
<comment type="caution">
    <text evidence="12">The sequence shown here is derived from an EMBL/GenBank/DDBJ whole genome shotgun (WGS) entry which is preliminary data.</text>
</comment>
<keyword evidence="5 9" id="KW-0067">ATP-binding</keyword>
<dbReference type="AlphaFoldDB" id="A0A1F7YJZ2"/>
<protein>
    <recommendedName>
        <fullName evidence="3">asparagine synthase (glutamine-hydrolyzing)</fullName>
        <ecNumber evidence="3">6.3.5.4</ecNumber>
    </recommendedName>
</protein>
<feature type="binding site" evidence="9">
    <location>
        <position position="100"/>
    </location>
    <ligand>
        <name>L-glutamine</name>
        <dbReference type="ChEBI" id="CHEBI:58359"/>
    </ligand>
</feature>
<comment type="similarity">
    <text evidence="2">Belongs to the asparagine synthetase family.</text>
</comment>
<dbReference type="GO" id="GO:0006529">
    <property type="term" value="P:asparagine biosynthetic process"/>
    <property type="evidence" value="ECO:0007669"/>
    <property type="project" value="UniProtKB-KW"/>
</dbReference>
<dbReference type="InterPro" id="IPR017932">
    <property type="entry name" value="GATase_2_dom"/>
</dbReference>
<evidence type="ECO:0000256" key="3">
    <source>
        <dbReference type="ARBA" id="ARBA00012737"/>
    </source>
</evidence>
<dbReference type="Gene3D" id="3.40.50.620">
    <property type="entry name" value="HUPs"/>
    <property type="match status" value="1"/>
</dbReference>
<comment type="pathway">
    <text evidence="1">Amino-acid biosynthesis; L-asparagine biosynthesis; L-asparagine from L-aspartate (L-Gln route): step 1/1.</text>
</comment>
<name>A0A1F7YJZ2_9BACT</name>
<dbReference type="InterPro" id="IPR033738">
    <property type="entry name" value="AsnB_N"/>
</dbReference>
<dbReference type="CDD" id="cd00712">
    <property type="entry name" value="AsnB"/>
    <property type="match status" value="1"/>
</dbReference>
<dbReference type="InterPro" id="IPR006426">
    <property type="entry name" value="Asn_synth_AEB"/>
</dbReference>
<feature type="binding site" evidence="9">
    <location>
        <begin position="353"/>
        <end position="354"/>
    </location>
    <ligand>
        <name>ATP</name>
        <dbReference type="ChEBI" id="CHEBI:30616"/>
    </ligand>
</feature>
<evidence type="ECO:0000256" key="4">
    <source>
        <dbReference type="ARBA" id="ARBA00022741"/>
    </source>
</evidence>
<organism evidence="12 13">
    <name type="scientific">Candidatus Woesebacteria bacterium RIFCSPHIGHO2_01_FULL_40_22</name>
    <dbReference type="NCBI Taxonomy" id="1802499"/>
    <lineage>
        <taxon>Bacteria</taxon>
        <taxon>Candidatus Woeseibacteriota</taxon>
    </lineage>
</organism>
<keyword evidence="4 9" id="KW-0547">Nucleotide-binding</keyword>
<sequence>MCGIAGFVDFTSETDPSLIKKMTDSIVYRGPDSSGKFISENYIAGLGIRRLSIIDLKTGDQPIKNEDGTITVVYNGEIYNYKELKLKLQKNGHIFKTKSDTEVLVHGYEEYGLDLVKKLNGMFAFALWDEKQRKLLLGRDRVGIKPLYFYESKNLLVFGSEPKTILCHPSFHKSINLDAMSNYLYFGFLPHDYSMYSGIKKLLPGNILSFSKRGATTTSYFGLTDTVKENNNSLSELLDNAVKSQLMADVPVGVFLSGGLDSSLISYYVAKRKKLKSFSIGFKEPGFDESESAYYVAKIIGTDHHSEEFSVKDVVPIFNQLIKYLDEPLADASLVPTYKVSKLAAKYVKVVLSGDGGDELFGGYPTYQAHLMAKYFDSVRLINPDKLKNILGIIPESLINKIPLSFKDYPKKKLGEIVLRGLKLKNPDRHLYWMRTFFLGDKNLGQNPDRNWTKSLITEKPGVNIGQLIDFQTYLPDDFLVKTDRASMFNSLETRVPYLDNDVINYAFTTRNPHVTLLKTKIQLRGLLEKNLPQIAKRPKKGFGLPLEKWLRGDLKKFAKDHLENKKLDEFVERKEIEKIWKEHQDYGQNNSGTIWQLIILSGWLDNYS</sequence>
<comment type="catalytic activity">
    <reaction evidence="7">
        <text>L-aspartate + L-glutamine + ATP + H2O = L-asparagine + L-glutamate + AMP + diphosphate + H(+)</text>
        <dbReference type="Rhea" id="RHEA:12228"/>
        <dbReference type="ChEBI" id="CHEBI:15377"/>
        <dbReference type="ChEBI" id="CHEBI:15378"/>
        <dbReference type="ChEBI" id="CHEBI:29985"/>
        <dbReference type="ChEBI" id="CHEBI:29991"/>
        <dbReference type="ChEBI" id="CHEBI:30616"/>
        <dbReference type="ChEBI" id="CHEBI:33019"/>
        <dbReference type="ChEBI" id="CHEBI:58048"/>
        <dbReference type="ChEBI" id="CHEBI:58359"/>
        <dbReference type="ChEBI" id="CHEBI:456215"/>
        <dbReference type="EC" id="6.3.5.4"/>
    </reaction>
</comment>
<dbReference type="Proteomes" id="UP000179221">
    <property type="component" value="Unassembled WGS sequence"/>
</dbReference>
<accession>A0A1F7YJZ2</accession>
<evidence type="ECO:0000259" key="11">
    <source>
        <dbReference type="PROSITE" id="PS51278"/>
    </source>
</evidence>
<gene>
    <name evidence="12" type="ORF">A2628_02250</name>
</gene>
<keyword evidence="8" id="KW-0061">Asparagine biosynthesis</keyword>
<dbReference type="GO" id="GO:0004066">
    <property type="term" value="F:asparagine synthase (glutamine-hydrolyzing) activity"/>
    <property type="evidence" value="ECO:0007669"/>
    <property type="project" value="UniProtKB-EC"/>
</dbReference>
<feature type="site" description="Important for beta-aspartyl-AMP intermediate formation" evidence="10">
    <location>
        <position position="355"/>
    </location>
</feature>
<dbReference type="InterPro" id="IPR014729">
    <property type="entry name" value="Rossmann-like_a/b/a_fold"/>
</dbReference>
<dbReference type="GO" id="GO:0005524">
    <property type="term" value="F:ATP binding"/>
    <property type="evidence" value="ECO:0007669"/>
    <property type="project" value="UniProtKB-KW"/>
</dbReference>
<proteinExistence type="inferred from homology"/>
<dbReference type="PANTHER" id="PTHR43284">
    <property type="entry name" value="ASPARAGINE SYNTHETASE (GLUTAMINE-HYDROLYZING)"/>
    <property type="match status" value="1"/>
</dbReference>
<keyword evidence="8" id="KW-0028">Amino-acid biosynthesis</keyword>
<evidence type="ECO:0000313" key="13">
    <source>
        <dbReference type="Proteomes" id="UP000179221"/>
    </source>
</evidence>
<dbReference type="InterPro" id="IPR001962">
    <property type="entry name" value="Asn_synthase"/>
</dbReference>
<dbReference type="InterPro" id="IPR051786">
    <property type="entry name" value="ASN_synthetase/amidase"/>
</dbReference>
<evidence type="ECO:0000256" key="1">
    <source>
        <dbReference type="ARBA" id="ARBA00005187"/>
    </source>
</evidence>
<reference evidence="12 13" key="1">
    <citation type="journal article" date="2016" name="Nat. Commun.">
        <title>Thousands of microbial genomes shed light on interconnected biogeochemical processes in an aquifer system.</title>
        <authorList>
            <person name="Anantharaman K."/>
            <person name="Brown C.T."/>
            <person name="Hug L.A."/>
            <person name="Sharon I."/>
            <person name="Castelle C.J."/>
            <person name="Probst A.J."/>
            <person name="Thomas B.C."/>
            <person name="Singh A."/>
            <person name="Wilkins M.J."/>
            <person name="Karaoz U."/>
            <person name="Brodie E.L."/>
            <person name="Williams K.H."/>
            <person name="Hubbard S.S."/>
            <person name="Banfield J.F."/>
        </authorList>
    </citation>
    <scope>NUCLEOTIDE SEQUENCE [LARGE SCALE GENOMIC DNA]</scope>
</reference>
<evidence type="ECO:0000256" key="6">
    <source>
        <dbReference type="ARBA" id="ARBA00022962"/>
    </source>
</evidence>
<dbReference type="SUPFAM" id="SSF52402">
    <property type="entry name" value="Adenine nucleotide alpha hydrolases-like"/>
    <property type="match status" value="1"/>
</dbReference>
<evidence type="ECO:0000256" key="5">
    <source>
        <dbReference type="ARBA" id="ARBA00022840"/>
    </source>
</evidence>
<keyword evidence="6 8" id="KW-0315">Glutamine amidotransferase</keyword>
<dbReference type="EC" id="6.3.5.4" evidence="3"/>
<dbReference type="GO" id="GO:0005829">
    <property type="term" value="C:cytosol"/>
    <property type="evidence" value="ECO:0007669"/>
    <property type="project" value="TreeGrafter"/>
</dbReference>
<feature type="domain" description="Glutamine amidotransferase type-2" evidence="11">
    <location>
        <begin position="2"/>
        <end position="213"/>
    </location>
</feature>
<dbReference type="PANTHER" id="PTHR43284:SF1">
    <property type="entry name" value="ASPARAGINE SYNTHETASE"/>
    <property type="match status" value="1"/>
</dbReference>
<dbReference type="Gene3D" id="3.60.20.10">
    <property type="entry name" value="Glutamine Phosphoribosylpyrophosphate, subunit 1, domain 1"/>
    <property type="match status" value="1"/>
</dbReference>
<dbReference type="EMBL" id="MGGL01000004">
    <property type="protein sequence ID" value="OGM27587.1"/>
    <property type="molecule type" value="Genomic_DNA"/>
</dbReference>
<evidence type="ECO:0000256" key="7">
    <source>
        <dbReference type="ARBA" id="ARBA00048741"/>
    </source>
</evidence>
<feature type="binding site" evidence="9">
    <location>
        <position position="280"/>
    </location>
    <ligand>
        <name>ATP</name>
        <dbReference type="ChEBI" id="CHEBI:30616"/>
    </ligand>
</feature>
<dbReference type="PROSITE" id="PS51278">
    <property type="entry name" value="GATASE_TYPE_2"/>
    <property type="match status" value="1"/>
</dbReference>
<evidence type="ECO:0000313" key="12">
    <source>
        <dbReference type="EMBL" id="OGM27587.1"/>
    </source>
</evidence>
<feature type="active site" description="For GATase activity" evidence="8">
    <location>
        <position position="2"/>
    </location>
</feature>
<dbReference type="PIRSF" id="PIRSF001589">
    <property type="entry name" value="Asn_synthetase_glu-h"/>
    <property type="match status" value="1"/>
</dbReference>
<dbReference type="Pfam" id="PF00733">
    <property type="entry name" value="Asn_synthase"/>
    <property type="match status" value="1"/>
</dbReference>
<evidence type="ECO:0000256" key="8">
    <source>
        <dbReference type="PIRSR" id="PIRSR001589-1"/>
    </source>
</evidence>
<dbReference type="InterPro" id="IPR029055">
    <property type="entry name" value="Ntn_hydrolases_N"/>
</dbReference>
<dbReference type="SUPFAM" id="SSF56235">
    <property type="entry name" value="N-terminal nucleophile aminohydrolases (Ntn hydrolases)"/>
    <property type="match status" value="1"/>
</dbReference>
<evidence type="ECO:0000256" key="2">
    <source>
        <dbReference type="ARBA" id="ARBA00005752"/>
    </source>
</evidence>